<dbReference type="Pfam" id="PF00486">
    <property type="entry name" value="Trans_reg_C"/>
    <property type="match status" value="1"/>
</dbReference>
<accession>A0A810NFR9</accession>
<gene>
    <name evidence="6" type="ORF">Prubr_71160</name>
</gene>
<dbReference type="GO" id="GO:0005829">
    <property type="term" value="C:cytosol"/>
    <property type="evidence" value="ECO:0007669"/>
    <property type="project" value="TreeGrafter"/>
</dbReference>
<dbReference type="PANTHER" id="PTHR48111:SF38">
    <property type="entry name" value="TWO-COMPONENT RESPONSE REGULATOR"/>
    <property type="match status" value="1"/>
</dbReference>
<dbReference type="RefSeq" id="WP_212819791.1">
    <property type="nucleotide sequence ID" value="NZ_AP023359.1"/>
</dbReference>
<dbReference type="InterPro" id="IPR011006">
    <property type="entry name" value="CheY-like_superfamily"/>
</dbReference>
<dbReference type="GO" id="GO:0000156">
    <property type="term" value="F:phosphorelay response regulator activity"/>
    <property type="evidence" value="ECO:0007669"/>
    <property type="project" value="TreeGrafter"/>
</dbReference>
<feature type="modified residue" description="4-aspartylphosphate" evidence="2">
    <location>
        <position position="52"/>
    </location>
</feature>
<dbReference type="PROSITE" id="PS51755">
    <property type="entry name" value="OMPR_PHOB"/>
    <property type="match status" value="1"/>
</dbReference>
<dbReference type="AlphaFoldDB" id="A0A810NFR9"/>
<keyword evidence="2" id="KW-0597">Phosphoprotein</keyword>
<keyword evidence="1 3" id="KW-0238">DNA-binding</keyword>
<dbReference type="Proteomes" id="UP000680866">
    <property type="component" value="Chromosome"/>
</dbReference>
<dbReference type="Gene3D" id="1.10.10.10">
    <property type="entry name" value="Winged helix-like DNA-binding domain superfamily/Winged helix DNA-binding domain"/>
    <property type="match status" value="1"/>
</dbReference>
<sequence length="219" mass="24499">MARILIAEDDAQIASFLTKGLRANGWMTVHAADAEQAESIGLSRDFDLLILDLGLPGGSGFEVLRTLRARRRGLPVLVLTGRPNHDAVACLEAGADDYMTKPFRFEELLARIRVRLRQVGTDERPILDAGPVRLDVRARRVTVHDRDVLLTGREFALLEALFRNPGRVLSREQLLAHAWGYEVEPSPNLVNVHVSTLRKKLGVDVIETLRGLGYRLRRP</sequence>
<evidence type="ECO:0000313" key="7">
    <source>
        <dbReference type="Proteomes" id="UP000680866"/>
    </source>
</evidence>
<name>A0A810NFR9_9ACTN</name>
<dbReference type="GO" id="GO:0000976">
    <property type="term" value="F:transcription cis-regulatory region binding"/>
    <property type="evidence" value="ECO:0007669"/>
    <property type="project" value="TreeGrafter"/>
</dbReference>
<dbReference type="GO" id="GO:0032993">
    <property type="term" value="C:protein-DNA complex"/>
    <property type="evidence" value="ECO:0007669"/>
    <property type="project" value="TreeGrafter"/>
</dbReference>
<evidence type="ECO:0000313" key="6">
    <source>
        <dbReference type="EMBL" id="BCJ70095.1"/>
    </source>
</evidence>
<evidence type="ECO:0000256" key="3">
    <source>
        <dbReference type="PROSITE-ProRule" id="PRU01091"/>
    </source>
</evidence>
<dbReference type="PANTHER" id="PTHR48111">
    <property type="entry name" value="REGULATOR OF RPOS"/>
    <property type="match status" value="1"/>
</dbReference>
<dbReference type="Gene3D" id="3.40.50.2300">
    <property type="match status" value="1"/>
</dbReference>
<dbReference type="CDD" id="cd00383">
    <property type="entry name" value="trans_reg_C"/>
    <property type="match status" value="1"/>
</dbReference>
<dbReference type="InterPro" id="IPR001789">
    <property type="entry name" value="Sig_transdc_resp-reg_receiver"/>
</dbReference>
<feature type="domain" description="OmpR/PhoB-type" evidence="5">
    <location>
        <begin position="124"/>
        <end position="218"/>
    </location>
</feature>
<evidence type="ECO:0000256" key="2">
    <source>
        <dbReference type="PROSITE-ProRule" id="PRU00169"/>
    </source>
</evidence>
<dbReference type="Pfam" id="PF00072">
    <property type="entry name" value="Response_reg"/>
    <property type="match status" value="1"/>
</dbReference>
<evidence type="ECO:0000256" key="1">
    <source>
        <dbReference type="ARBA" id="ARBA00023125"/>
    </source>
</evidence>
<dbReference type="GO" id="GO:0006355">
    <property type="term" value="P:regulation of DNA-templated transcription"/>
    <property type="evidence" value="ECO:0007669"/>
    <property type="project" value="InterPro"/>
</dbReference>
<dbReference type="PROSITE" id="PS50110">
    <property type="entry name" value="RESPONSE_REGULATORY"/>
    <property type="match status" value="1"/>
</dbReference>
<dbReference type="InterPro" id="IPR001867">
    <property type="entry name" value="OmpR/PhoB-type_DNA-bd"/>
</dbReference>
<reference evidence="6" key="1">
    <citation type="submission" date="2020-08" db="EMBL/GenBank/DDBJ databases">
        <title>Whole genome shotgun sequence of Polymorphospora rubra NBRC 101157.</title>
        <authorList>
            <person name="Komaki H."/>
            <person name="Tamura T."/>
        </authorList>
    </citation>
    <scope>NUCLEOTIDE SEQUENCE</scope>
    <source>
        <strain evidence="6">NBRC 101157</strain>
    </source>
</reference>
<dbReference type="InterPro" id="IPR036388">
    <property type="entry name" value="WH-like_DNA-bd_sf"/>
</dbReference>
<evidence type="ECO:0000259" key="4">
    <source>
        <dbReference type="PROSITE" id="PS50110"/>
    </source>
</evidence>
<feature type="DNA-binding region" description="OmpR/PhoB-type" evidence="3">
    <location>
        <begin position="124"/>
        <end position="218"/>
    </location>
</feature>
<evidence type="ECO:0000259" key="5">
    <source>
        <dbReference type="PROSITE" id="PS51755"/>
    </source>
</evidence>
<protein>
    <submittedName>
        <fullName evidence="6">DNA-binding response regulator</fullName>
    </submittedName>
</protein>
<dbReference type="SMART" id="SM00862">
    <property type="entry name" value="Trans_reg_C"/>
    <property type="match status" value="1"/>
</dbReference>
<dbReference type="SUPFAM" id="SSF52172">
    <property type="entry name" value="CheY-like"/>
    <property type="match status" value="1"/>
</dbReference>
<feature type="domain" description="Response regulatory" evidence="4">
    <location>
        <begin position="3"/>
        <end position="116"/>
    </location>
</feature>
<keyword evidence="7" id="KW-1185">Reference proteome</keyword>
<dbReference type="SMART" id="SM00448">
    <property type="entry name" value="REC"/>
    <property type="match status" value="1"/>
</dbReference>
<dbReference type="Gene3D" id="6.10.250.690">
    <property type="match status" value="1"/>
</dbReference>
<dbReference type="KEGG" id="pry:Prubr_71160"/>
<organism evidence="6 7">
    <name type="scientific">Polymorphospora rubra</name>
    <dbReference type="NCBI Taxonomy" id="338584"/>
    <lineage>
        <taxon>Bacteria</taxon>
        <taxon>Bacillati</taxon>
        <taxon>Actinomycetota</taxon>
        <taxon>Actinomycetes</taxon>
        <taxon>Micromonosporales</taxon>
        <taxon>Micromonosporaceae</taxon>
        <taxon>Polymorphospora</taxon>
    </lineage>
</organism>
<proteinExistence type="predicted"/>
<dbReference type="InterPro" id="IPR039420">
    <property type="entry name" value="WalR-like"/>
</dbReference>
<dbReference type="EMBL" id="AP023359">
    <property type="protein sequence ID" value="BCJ70095.1"/>
    <property type="molecule type" value="Genomic_DNA"/>
</dbReference>